<sequence length="220" mass="25671">AALTVYCNCSFKGNDKMLKFNRSSIGGSKYLLSTNLCPEEDTLKFESRFESGNLARAIMISPNFYELQLRPDLYTNRHMQWFYFKITNTKKGRLYRIEQQNKKNNIVIFGIKKSRSDITPQYICQKLNELLDIELNELDISNLYSLGNVENSPIKVEFASYIKTIYTLKHCNKLKGKNITIAHDLTLNQRQENQILRKHLNLAKKNTNNICHIRKKPPLC</sequence>
<evidence type="ECO:0000259" key="2">
    <source>
        <dbReference type="Pfam" id="PF18027"/>
    </source>
</evidence>
<keyword evidence="4" id="KW-1185">Reference proteome</keyword>
<gene>
    <name evidence="3" type="ORF">NQ317_014279</name>
</gene>
<dbReference type="Proteomes" id="UP001162164">
    <property type="component" value="Unassembled WGS sequence"/>
</dbReference>
<evidence type="ECO:0000313" key="3">
    <source>
        <dbReference type="EMBL" id="KAJ8960093.1"/>
    </source>
</evidence>
<accession>A0ABQ9IRH6</accession>
<dbReference type="InterPro" id="IPR050821">
    <property type="entry name" value="Cytosolic_carboxypeptidase"/>
</dbReference>
<proteinExistence type="predicted"/>
<dbReference type="PANTHER" id="PTHR12756">
    <property type="entry name" value="CYTOSOLIC CARBOXYPEPTIDASE"/>
    <property type="match status" value="1"/>
</dbReference>
<name>A0ABQ9IRH6_9CUCU</name>
<dbReference type="EMBL" id="JAPWTJ010003236">
    <property type="protein sequence ID" value="KAJ8960093.1"/>
    <property type="molecule type" value="Genomic_DNA"/>
</dbReference>
<dbReference type="Gene3D" id="2.60.40.3120">
    <property type="match status" value="1"/>
</dbReference>
<feature type="domain" description="Cytosolic carboxypeptidase N-terminal" evidence="2">
    <location>
        <begin position="45"/>
        <end position="106"/>
    </location>
</feature>
<dbReference type="Pfam" id="PF18027">
    <property type="entry name" value="Pepdidase_M14_N"/>
    <property type="match status" value="1"/>
</dbReference>
<comment type="caution">
    <text evidence="3">The sequence shown here is derived from an EMBL/GenBank/DDBJ whole genome shotgun (WGS) entry which is preliminary data.</text>
</comment>
<feature type="non-terminal residue" evidence="3">
    <location>
        <position position="1"/>
    </location>
</feature>
<evidence type="ECO:0000313" key="4">
    <source>
        <dbReference type="Proteomes" id="UP001162164"/>
    </source>
</evidence>
<organism evidence="3 4">
    <name type="scientific">Molorchus minor</name>
    <dbReference type="NCBI Taxonomy" id="1323400"/>
    <lineage>
        <taxon>Eukaryota</taxon>
        <taxon>Metazoa</taxon>
        <taxon>Ecdysozoa</taxon>
        <taxon>Arthropoda</taxon>
        <taxon>Hexapoda</taxon>
        <taxon>Insecta</taxon>
        <taxon>Pterygota</taxon>
        <taxon>Neoptera</taxon>
        <taxon>Endopterygota</taxon>
        <taxon>Coleoptera</taxon>
        <taxon>Polyphaga</taxon>
        <taxon>Cucujiformia</taxon>
        <taxon>Chrysomeloidea</taxon>
        <taxon>Cerambycidae</taxon>
        <taxon>Lamiinae</taxon>
        <taxon>Monochamini</taxon>
        <taxon>Molorchus</taxon>
    </lineage>
</organism>
<evidence type="ECO:0000256" key="1">
    <source>
        <dbReference type="ARBA" id="ARBA00001947"/>
    </source>
</evidence>
<comment type="cofactor">
    <cofactor evidence="1">
        <name>Zn(2+)</name>
        <dbReference type="ChEBI" id="CHEBI:29105"/>
    </cofactor>
</comment>
<reference evidence="3" key="1">
    <citation type="journal article" date="2023" name="Insect Mol. Biol.">
        <title>Genome sequencing provides insights into the evolution of gene families encoding plant cell wall-degrading enzymes in longhorned beetles.</title>
        <authorList>
            <person name="Shin N.R."/>
            <person name="Okamura Y."/>
            <person name="Kirsch R."/>
            <person name="Pauchet Y."/>
        </authorList>
    </citation>
    <scope>NUCLEOTIDE SEQUENCE</scope>
    <source>
        <strain evidence="3">MMC_N1</strain>
    </source>
</reference>
<dbReference type="PANTHER" id="PTHR12756:SF45">
    <property type="entry name" value="CYTOSOLIC CARBOXYPEPTIDASE NNA1"/>
    <property type="match status" value="1"/>
</dbReference>
<protein>
    <recommendedName>
        <fullName evidence="2">Cytosolic carboxypeptidase N-terminal domain-containing protein</fullName>
    </recommendedName>
</protein>
<dbReference type="InterPro" id="IPR040626">
    <property type="entry name" value="Pepdidase_M14_N"/>
</dbReference>